<dbReference type="InterPro" id="IPR001606">
    <property type="entry name" value="ARID_dom"/>
</dbReference>
<evidence type="ECO:0000259" key="2">
    <source>
        <dbReference type="SMART" id="SM00501"/>
    </source>
</evidence>
<organism evidence="3 4">
    <name type="scientific">Brassica carinata</name>
    <name type="common">Ethiopian mustard</name>
    <name type="synonym">Abyssinian cabbage</name>
    <dbReference type="NCBI Taxonomy" id="52824"/>
    <lineage>
        <taxon>Eukaryota</taxon>
        <taxon>Viridiplantae</taxon>
        <taxon>Streptophyta</taxon>
        <taxon>Embryophyta</taxon>
        <taxon>Tracheophyta</taxon>
        <taxon>Spermatophyta</taxon>
        <taxon>Magnoliopsida</taxon>
        <taxon>eudicotyledons</taxon>
        <taxon>Gunneridae</taxon>
        <taxon>Pentapetalae</taxon>
        <taxon>rosids</taxon>
        <taxon>malvids</taxon>
        <taxon>Brassicales</taxon>
        <taxon>Brassicaceae</taxon>
        <taxon>Brassiceae</taxon>
        <taxon>Brassica</taxon>
    </lineage>
</organism>
<dbReference type="PANTHER" id="PTHR46691:SF10">
    <property type="entry name" value="ARID DOMAIN-CONTAINING PROTEIN"/>
    <property type="match status" value="1"/>
</dbReference>
<proteinExistence type="predicted"/>
<feature type="compositionally biased region" description="Polar residues" evidence="1">
    <location>
        <begin position="1"/>
        <end position="13"/>
    </location>
</feature>
<dbReference type="EMBL" id="JAAMPC010000002">
    <property type="protein sequence ID" value="KAG2328079.1"/>
    <property type="molecule type" value="Genomic_DNA"/>
</dbReference>
<dbReference type="Gene3D" id="1.10.150.60">
    <property type="entry name" value="ARID DNA-binding domain"/>
    <property type="match status" value="1"/>
</dbReference>
<comment type="caution">
    <text evidence="3">The sequence shown here is derived from an EMBL/GenBank/DDBJ whole genome shotgun (WGS) entry which is preliminary data.</text>
</comment>
<dbReference type="InterPro" id="IPR036431">
    <property type="entry name" value="ARID_dom_sf"/>
</dbReference>
<feature type="compositionally biased region" description="Basic and acidic residues" evidence="1">
    <location>
        <begin position="229"/>
        <end position="242"/>
    </location>
</feature>
<evidence type="ECO:0000313" key="3">
    <source>
        <dbReference type="EMBL" id="KAG2328079.1"/>
    </source>
</evidence>
<dbReference type="Pfam" id="PF01388">
    <property type="entry name" value="ARID"/>
    <property type="match status" value="1"/>
</dbReference>
<evidence type="ECO:0000256" key="1">
    <source>
        <dbReference type="SAM" id="MobiDB-lite"/>
    </source>
</evidence>
<dbReference type="SMART" id="SM01014">
    <property type="entry name" value="ARID"/>
    <property type="match status" value="1"/>
</dbReference>
<protein>
    <recommendedName>
        <fullName evidence="2">ARID domain-containing protein</fullName>
    </recommendedName>
</protein>
<feature type="region of interest" description="Disordered" evidence="1">
    <location>
        <begin position="260"/>
        <end position="300"/>
    </location>
</feature>
<sequence length="300" mass="33064">MSTNDNTMHSQFQRVPASGSSSDNKSDADSSGTATYLDLIVNSDIFWDKLRDLLQDSGRIVKIPNVGGESLDLHQLFVEVINRERKCKEVIGTFNLKTEVKNAAYVLRKTYLKMLFELEHVYFCKEPMSSFWAKGLPELQPGTLLKGLTDGKFENGPGYGICHSRQSHGGCPSRSCPNGLDAIQSFAEVPESESLAFRPEKLLNLRPKATLHPRFGSAGQSLVKNGTRTGRDQDMEDGRGRWDAGTLPAQPWNVRSWTADARPDMRGTPYPSGIGTMRKQAGAQDAIPARDKADTRTAAS</sequence>
<dbReference type="SUPFAM" id="SSF46774">
    <property type="entry name" value="ARID-like"/>
    <property type="match status" value="1"/>
</dbReference>
<accession>A0A8X7WCD8</accession>
<name>A0A8X7WCD8_BRACI</name>
<keyword evidence="4" id="KW-1185">Reference proteome</keyword>
<feature type="compositionally biased region" description="Basic and acidic residues" evidence="1">
    <location>
        <begin position="288"/>
        <end position="300"/>
    </location>
</feature>
<evidence type="ECO:0000313" key="4">
    <source>
        <dbReference type="Proteomes" id="UP000886595"/>
    </source>
</evidence>
<feature type="domain" description="ARID" evidence="2">
    <location>
        <begin position="41"/>
        <end position="124"/>
    </location>
</feature>
<dbReference type="Proteomes" id="UP000886595">
    <property type="component" value="Unassembled WGS sequence"/>
</dbReference>
<dbReference type="GO" id="GO:0003677">
    <property type="term" value="F:DNA binding"/>
    <property type="evidence" value="ECO:0007669"/>
    <property type="project" value="InterPro"/>
</dbReference>
<feature type="region of interest" description="Disordered" evidence="1">
    <location>
        <begin position="214"/>
        <end position="248"/>
    </location>
</feature>
<dbReference type="SMART" id="SM00501">
    <property type="entry name" value="BRIGHT"/>
    <property type="match status" value="1"/>
</dbReference>
<feature type="compositionally biased region" description="Polar residues" evidence="1">
    <location>
        <begin position="218"/>
        <end position="228"/>
    </location>
</feature>
<feature type="region of interest" description="Disordered" evidence="1">
    <location>
        <begin position="1"/>
        <end position="29"/>
    </location>
</feature>
<dbReference type="AlphaFoldDB" id="A0A8X7WCD8"/>
<dbReference type="OrthoDB" id="338531at2759"/>
<dbReference type="PANTHER" id="PTHR46691">
    <property type="entry name" value="HIGH MOBILITY GROUP B PROTEIN 9"/>
    <property type="match status" value="1"/>
</dbReference>
<gene>
    <name evidence="3" type="ORF">Bca52824_010807</name>
</gene>
<reference evidence="3 4" key="1">
    <citation type="submission" date="2020-02" db="EMBL/GenBank/DDBJ databases">
        <authorList>
            <person name="Ma Q."/>
            <person name="Huang Y."/>
            <person name="Song X."/>
            <person name="Pei D."/>
        </authorList>
    </citation>
    <scope>NUCLEOTIDE SEQUENCE [LARGE SCALE GENOMIC DNA]</scope>
    <source>
        <strain evidence="3">Sxm20200214</strain>
        <tissue evidence="3">Leaf</tissue>
    </source>
</reference>